<dbReference type="EMBL" id="BAAAGE010000003">
    <property type="protein sequence ID" value="GAA0727084.1"/>
    <property type="molecule type" value="Genomic_DNA"/>
</dbReference>
<dbReference type="Gene3D" id="1.10.4080.10">
    <property type="entry name" value="ADP-ribosylation/Crystallin J1"/>
    <property type="match status" value="1"/>
</dbReference>
<dbReference type="PANTHER" id="PTHR16222:SF24">
    <property type="entry name" value="ADP-RIBOSYLHYDROLASE ARH3"/>
    <property type="match status" value="1"/>
</dbReference>
<accession>A0ABN1J2U8</accession>
<name>A0ABN1J2U8_9FLAO</name>
<dbReference type="PANTHER" id="PTHR16222">
    <property type="entry name" value="ADP-RIBOSYLGLYCOHYDROLASE"/>
    <property type="match status" value="1"/>
</dbReference>
<comment type="similarity">
    <text evidence="1">Belongs to the ADP-ribosylglycohydrolase family.</text>
</comment>
<dbReference type="Pfam" id="PF03747">
    <property type="entry name" value="ADP_ribosyl_GH"/>
    <property type="match status" value="1"/>
</dbReference>
<sequence>MISKKDRFLGAMYLGAIGDAYGSAFENASRTVIDQNTYYLFGQPKPGLPKWMITDDTQLTVITCEALLEDVTLRPEILSRYFVNYFSKGRIKGIGASTLKAFQELQIGADWSQTGRRGEYAAGNGAAMRIAPLAFFDNIPRNRIEEICSITHRNSEAYIGALAVVVSIQMILSGFWKENTSLLKLVGNQLPSSNVKNRILELFKLEDTVSIQEVAKTFGSDGYVVNSVPLCIFAASRIKDLEIDFIFNEIIESKGDTDTNCAITGQICGAYLGIDNVPVSFKKKLQELPEYDWFNFHIGELANKMM</sequence>
<dbReference type="InterPro" id="IPR050792">
    <property type="entry name" value="ADP-ribosylglycohydrolase"/>
</dbReference>
<dbReference type="RefSeq" id="WP_343913536.1">
    <property type="nucleotide sequence ID" value="NZ_BAAAGE010000003.1"/>
</dbReference>
<dbReference type="InterPro" id="IPR036705">
    <property type="entry name" value="Ribosyl_crysJ1_sf"/>
</dbReference>
<dbReference type="SUPFAM" id="SSF101478">
    <property type="entry name" value="ADP-ribosylglycohydrolase"/>
    <property type="match status" value="1"/>
</dbReference>
<comment type="caution">
    <text evidence="3">The sequence shown here is derived from an EMBL/GenBank/DDBJ whole genome shotgun (WGS) entry which is preliminary data.</text>
</comment>
<evidence type="ECO:0000256" key="1">
    <source>
        <dbReference type="ARBA" id="ARBA00010702"/>
    </source>
</evidence>
<reference evidence="3 4" key="1">
    <citation type="journal article" date="2019" name="Int. J. Syst. Evol. Microbiol.">
        <title>The Global Catalogue of Microorganisms (GCM) 10K type strain sequencing project: providing services to taxonomists for standard genome sequencing and annotation.</title>
        <authorList>
            <consortium name="The Broad Institute Genomics Platform"/>
            <consortium name="The Broad Institute Genome Sequencing Center for Infectious Disease"/>
            <person name="Wu L."/>
            <person name="Ma J."/>
        </authorList>
    </citation>
    <scope>NUCLEOTIDE SEQUENCE [LARGE SCALE GENOMIC DNA]</scope>
    <source>
        <strain evidence="3 4">JCM 15974</strain>
    </source>
</reference>
<protein>
    <submittedName>
        <fullName evidence="3">ADP-ribosylglycohydrolase family protein</fullName>
    </submittedName>
</protein>
<organism evidence="3 4">
    <name type="scientific">Aquimarina litoralis</name>
    <dbReference type="NCBI Taxonomy" id="584605"/>
    <lineage>
        <taxon>Bacteria</taxon>
        <taxon>Pseudomonadati</taxon>
        <taxon>Bacteroidota</taxon>
        <taxon>Flavobacteriia</taxon>
        <taxon>Flavobacteriales</taxon>
        <taxon>Flavobacteriaceae</taxon>
        <taxon>Aquimarina</taxon>
    </lineage>
</organism>
<evidence type="ECO:0000313" key="4">
    <source>
        <dbReference type="Proteomes" id="UP001501758"/>
    </source>
</evidence>
<proteinExistence type="inferred from homology"/>
<dbReference type="Proteomes" id="UP001501758">
    <property type="component" value="Unassembled WGS sequence"/>
</dbReference>
<dbReference type="InterPro" id="IPR005502">
    <property type="entry name" value="Ribosyl_crysJ1"/>
</dbReference>
<evidence type="ECO:0000256" key="2">
    <source>
        <dbReference type="ARBA" id="ARBA00022801"/>
    </source>
</evidence>
<keyword evidence="4" id="KW-1185">Reference proteome</keyword>
<keyword evidence="2" id="KW-0378">Hydrolase</keyword>
<evidence type="ECO:0000313" key="3">
    <source>
        <dbReference type="EMBL" id="GAA0727084.1"/>
    </source>
</evidence>
<gene>
    <name evidence="3" type="ORF">GCM10009430_34770</name>
</gene>